<dbReference type="AlphaFoldDB" id="A0AA35XEP9"/>
<dbReference type="Proteomes" id="UP001174909">
    <property type="component" value="Unassembled WGS sequence"/>
</dbReference>
<keyword evidence="2" id="KW-0472">Membrane</keyword>
<keyword evidence="2" id="KW-0812">Transmembrane</keyword>
<evidence type="ECO:0000256" key="2">
    <source>
        <dbReference type="SAM" id="Phobius"/>
    </source>
</evidence>
<feature type="compositionally biased region" description="Polar residues" evidence="1">
    <location>
        <begin position="71"/>
        <end position="83"/>
    </location>
</feature>
<comment type="caution">
    <text evidence="3">The sequence shown here is derived from an EMBL/GenBank/DDBJ whole genome shotgun (WGS) entry which is preliminary data.</text>
</comment>
<protein>
    <submittedName>
        <fullName evidence="3">Uncharacterized protein</fullName>
    </submittedName>
</protein>
<gene>
    <name evidence="3" type="ORF">GBAR_LOCUS26836</name>
</gene>
<feature type="transmembrane region" description="Helical" evidence="2">
    <location>
        <begin position="90"/>
        <end position="115"/>
    </location>
</feature>
<evidence type="ECO:0000313" key="4">
    <source>
        <dbReference type="Proteomes" id="UP001174909"/>
    </source>
</evidence>
<keyword evidence="2" id="KW-1133">Transmembrane helix</keyword>
<accession>A0AA35XEP9</accession>
<proteinExistence type="predicted"/>
<feature type="region of interest" description="Disordered" evidence="1">
    <location>
        <begin position="63"/>
        <end position="83"/>
    </location>
</feature>
<sequence length="165" mass="17422">MATYECRVTLTPLLGPASPVSSSASIFLNISTRSSFEDVITITTMEITSASVVLPTNTRKSSAKTALPTMNMKSGQPASCQSESNESASVVGGILSLVIILIIGVSILGFAILILKIRTLKLMLEKQGVREGGEVESKSVPTATNAAYGGCPLTRVPVEMWPCMR</sequence>
<keyword evidence="4" id="KW-1185">Reference proteome</keyword>
<organism evidence="3 4">
    <name type="scientific">Geodia barretti</name>
    <name type="common">Barrett's horny sponge</name>
    <dbReference type="NCBI Taxonomy" id="519541"/>
    <lineage>
        <taxon>Eukaryota</taxon>
        <taxon>Metazoa</taxon>
        <taxon>Porifera</taxon>
        <taxon>Demospongiae</taxon>
        <taxon>Heteroscleromorpha</taxon>
        <taxon>Tetractinellida</taxon>
        <taxon>Astrophorina</taxon>
        <taxon>Geodiidae</taxon>
        <taxon>Geodia</taxon>
    </lineage>
</organism>
<evidence type="ECO:0000313" key="3">
    <source>
        <dbReference type="EMBL" id="CAI8048670.1"/>
    </source>
</evidence>
<name>A0AA35XEP9_GEOBA</name>
<reference evidence="3" key="1">
    <citation type="submission" date="2023-03" db="EMBL/GenBank/DDBJ databases">
        <authorList>
            <person name="Steffen K."/>
            <person name="Cardenas P."/>
        </authorList>
    </citation>
    <scope>NUCLEOTIDE SEQUENCE</scope>
</reference>
<dbReference type="EMBL" id="CASHTH010003740">
    <property type="protein sequence ID" value="CAI8048670.1"/>
    <property type="molecule type" value="Genomic_DNA"/>
</dbReference>
<evidence type="ECO:0000256" key="1">
    <source>
        <dbReference type="SAM" id="MobiDB-lite"/>
    </source>
</evidence>